<dbReference type="AlphaFoldDB" id="A0A8C2RI92"/>
<dbReference type="Ensembl" id="ENSCHIT00010041083.1">
    <property type="protein sequence ID" value="ENSCHIP00010029127.1"/>
    <property type="gene ID" value="ENSCHIG00010021684.1"/>
</dbReference>
<evidence type="ECO:0000313" key="1">
    <source>
        <dbReference type="Ensembl" id="ENSCHIP00010029127.1"/>
    </source>
</evidence>
<reference evidence="1" key="2">
    <citation type="submission" date="2025-08" db="UniProtKB">
        <authorList>
            <consortium name="Ensembl"/>
        </authorList>
    </citation>
    <scope>IDENTIFICATION</scope>
</reference>
<accession>A0A8C2RI92</accession>
<name>A0A8C2RI92_CAPHI</name>
<organism evidence="1">
    <name type="scientific">Capra hircus</name>
    <name type="common">Goat</name>
    <dbReference type="NCBI Taxonomy" id="9925"/>
    <lineage>
        <taxon>Eukaryota</taxon>
        <taxon>Metazoa</taxon>
        <taxon>Chordata</taxon>
        <taxon>Craniata</taxon>
        <taxon>Vertebrata</taxon>
        <taxon>Euteleostomi</taxon>
        <taxon>Mammalia</taxon>
        <taxon>Eutheria</taxon>
        <taxon>Laurasiatheria</taxon>
        <taxon>Artiodactyla</taxon>
        <taxon>Ruminantia</taxon>
        <taxon>Pecora</taxon>
        <taxon>Bovidae</taxon>
        <taxon>Caprinae</taxon>
        <taxon>Capra</taxon>
    </lineage>
</organism>
<proteinExistence type="predicted"/>
<protein>
    <submittedName>
        <fullName evidence="1">Uncharacterized protein</fullName>
    </submittedName>
</protein>
<reference evidence="1" key="1">
    <citation type="submission" date="2019-03" db="EMBL/GenBank/DDBJ databases">
        <title>Genome sequencing and reference-guided assembly of Black Bengal Goat (Capra hircus).</title>
        <authorList>
            <person name="Siddiki A.Z."/>
            <person name="Baten A."/>
            <person name="Billah M."/>
            <person name="Alam M.A.U."/>
            <person name="Shawrob K.S.M."/>
            <person name="Saha S."/>
            <person name="Chowdhury M."/>
            <person name="Rahman A.H."/>
            <person name="Stear M."/>
            <person name="Miah G."/>
            <person name="Das G.B."/>
            <person name="Hossain M.M."/>
            <person name="Kumkum M."/>
            <person name="Islam M.S."/>
            <person name="Mollah A.M."/>
            <person name="Ahsan A."/>
            <person name="Tusar F."/>
            <person name="Khan M.K.I."/>
        </authorList>
    </citation>
    <scope>NUCLEOTIDE SEQUENCE [LARGE SCALE GENOMIC DNA]</scope>
</reference>
<sequence>NGRAHRPGPFCQWGIFRGHVIRGSLIFWLVDSNDDFCVVNQGSFGTGRIGVKSSSFPFCFSCWSGRALVPAPAWTPAALWGWPGTTVTLFLHQFTFLSEKECCRNSLAA</sequence>